<comment type="caution">
    <text evidence="2">The sequence shown here is derived from an EMBL/GenBank/DDBJ whole genome shotgun (WGS) entry which is preliminary data.</text>
</comment>
<organism evidence="2 3">
    <name type="scientific">Cercophora scortea</name>
    <dbReference type="NCBI Taxonomy" id="314031"/>
    <lineage>
        <taxon>Eukaryota</taxon>
        <taxon>Fungi</taxon>
        <taxon>Dikarya</taxon>
        <taxon>Ascomycota</taxon>
        <taxon>Pezizomycotina</taxon>
        <taxon>Sordariomycetes</taxon>
        <taxon>Sordariomycetidae</taxon>
        <taxon>Sordariales</taxon>
        <taxon>Lasiosphaeriaceae</taxon>
        <taxon>Cercophora</taxon>
    </lineage>
</organism>
<reference evidence="2" key="1">
    <citation type="journal article" date="2023" name="Mol. Phylogenet. Evol.">
        <title>Genome-scale phylogeny and comparative genomics of the fungal order Sordariales.</title>
        <authorList>
            <person name="Hensen N."/>
            <person name="Bonometti L."/>
            <person name="Westerberg I."/>
            <person name="Brannstrom I.O."/>
            <person name="Guillou S."/>
            <person name="Cros-Aarteil S."/>
            <person name="Calhoun S."/>
            <person name="Haridas S."/>
            <person name="Kuo A."/>
            <person name="Mondo S."/>
            <person name="Pangilinan J."/>
            <person name="Riley R."/>
            <person name="LaButti K."/>
            <person name="Andreopoulos B."/>
            <person name="Lipzen A."/>
            <person name="Chen C."/>
            <person name="Yan M."/>
            <person name="Daum C."/>
            <person name="Ng V."/>
            <person name="Clum A."/>
            <person name="Steindorff A."/>
            <person name="Ohm R.A."/>
            <person name="Martin F."/>
            <person name="Silar P."/>
            <person name="Natvig D.O."/>
            <person name="Lalanne C."/>
            <person name="Gautier V."/>
            <person name="Ament-Velasquez S.L."/>
            <person name="Kruys A."/>
            <person name="Hutchinson M.I."/>
            <person name="Powell A.J."/>
            <person name="Barry K."/>
            <person name="Miller A.N."/>
            <person name="Grigoriev I.V."/>
            <person name="Debuchy R."/>
            <person name="Gladieux P."/>
            <person name="Hiltunen Thoren M."/>
            <person name="Johannesson H."/>
        </authorList>
    </citation>
    <scope>NUCLEOTIDE SEQUENCE</scope>
    <source>
        <strain evidence="2">SMH4131-1</strain>
    </source>
</reference>
<evidence type="ECO:0000256" key="1">
    <source>
        <dbReference type="SAM" id="Phobius"/>
    </source>
</evidence>
<feature type="transmembrane region" description="Helical" evidence="1">
    <location>
        <begin position="9"/>
        <end position="27"/>
    </location>
</feature>
<gene>
    <name evidence="2" type="ORF">B0T19DRAFT_29893</name>
</gene>
<name>A0AAE0J3V6_9PEZI</name>
<dbReference type="AlphaFoldDB" id="A0AAE0J3V6"/>
<reference evidence="2" key="2">
    <citation type="submission" date="2023-06" db="EMBL/GenBank/DDBJ databases">
        <authorList>
            <consortium name="Lawrence Berkeley National Laboratory"/>
            <person name="Haridas S."/>
            <person name="Hensen N."/>
            <person name="Bonometti L."/>
            <person name="Westerberg I."/>
            <person name="Brannstrom I.O."/>
            <person name="Guillou S."/>
            <person name="Cros-Aarteil S."/>
            <person name="Calhoun S."/>
            <person name="Kuo A."/>
            <person name="Mondo S."/>
            <person name="Pangilinan J."/>
            <person name="Riley R."/>
            <person name="Labutti K."/>
            <person name="Andreopoulos B."/>
            <person name="Lipzen A."/>
            <person name="Chen C."/>
            <person name="Yanf M."/>
            <person name="Daum C."/>
            <person name="Ng V."/>
            <person name="Clum A."/>
            <person name="Steindorff A."/>
            <person name="Ohm R."/>
            <person name="Martin F."/>
            <person name="Silar P."/>
            <person name="Natvig D."/>
            <person name="Lalanne C."/>
            <person name="Gautier V."/>
            <person name="Ament-Velasquez S.L."/>
            <person name="Kruys A."/>
            <person name="Hutchinson M.I."/>
            <person name="Powell A.J."/>
            <person name="Barry K."/>
            <person name="Miller A.N."/>
            <person name="Grigoriev I.V."/>
            <person name="Debuchy R."/>
            <person name="Gladieux P."/>
            <person name="Thoren M.H."/>
            <person name="Johannesson H."/>
        </authorList>
    </citation>
    <scope>NUCLEOTIDE SEQUENCE</scope>
    <source>
        <strain evidence="2">SMH4131-1</strain>
    </source>
</reference>
<evidence type="ECO:0000313" key="3">
    <source>
        <dbReference type="Proteomes" id="UP001286456"/>
    </source>
</evidence>
<proteinExistence type="predicted"/>
<sequence length="92" mass="10581">MRRSTVQSCYWAFFLPFSFLFVCHYHPSISHDDNGHGFVSFFGEVGGDNLEGRKDRQHLLVSTLVCIHHSCSLCIRIRYFSKHPSLTLGMSD</sequence>
<keyword evidence="1" id="KW-0472">Membrane</keyword>
<keyword evidence="3" id="KW-1185">Reference proteome</keyword>
<dbReference type="EMBL" id="JAUEPO010000001">
    <property type="protein sequence ID" value="KAK3336150.1"/>
    <property type="molecule type" value="Genomic_DNA"/>
</dbReference>
<keyword evidence="1" id="KW-1133">Transmembrane helix</keyword>
<keyword evidence="1" id="KW-0812">Transmembrane</keyword>
<dbReference type="Proteomes" id="UP001286456">
    <property type="component" value="Unassembled WGS sequence"/>
</dbReference>
<evidence type="ECO:0000313" key="2">
    <source>
        <dbReference type="EMBL" id="KAK3336150.1"/>
    </source>
</evidence>
<protein>
    <submittedName>
        <fullName evidence="2">Uncharacterized protein</fullName>
    </submittedName>
</protein>
<accession>A0AAE0J3V6</accession>